<dbReference type="OrthoDB" id="433512at2759"/>
<organism evidence="1 2">
    <name type="scientific">Gigaspora rosea</name>
    <dbReference type="NCBI Taxonomy" id="44941"/>
    <lineage>
        <taxon>Eukaryota</taxon>
        <taxon>Fungi</taxon>
        <taxon>Fungi incertae sedis</taxon>
        <taxon>Mucoromycota</taxon>
        <taxon>Glomeromycotina</taxon>
        <taxon>Glomeromycetes</taxon>
        <taxon>Diversisporales</taxon>
        <taxon>Gigasporaceae</taxon>
        <taxon>Gigaspora</taxon>
    </lineage>
</organism>
<dbReference type="EMBL" id="QKWP01000092">
    <property type="protein sequence ID" value="RIB27624.1"/>
    <property type="molecule type" value="Genomic_DNA"/>
</dbReference>
<accession>A0A397VYN7</accession>
<evidence type="ECO:0000313" key="2">
    <source>
        <dbReference type="Proteomes" id="UP000266673"/>
    </source>
</evidence>
<name>A0A397VYN7_9GLOM</name>
<dbReference type="AlphaFoldDB" id="A0A397VYN7"/>
<evidence type="ECO:0008006" key="3">
    <source>
        <dbReference type="Google" id="ProtNLM"/>
    </source>
</evidence>
<evidence type="ECO:0000313" key="1">
    <source>
        <dbReference type="EMBL" id="RIB27624.1"/>
    </source>
</evidence>
<feature type="non-terminal residue" evidence="1">
    <location>
        <position position="1"/>
    </location>
</feature>
<protein>
    <recommendedName>
        <fullName evidence="3">Major facilitator superfamily (MFS) profile domain-containing protein</fullName>
    </recommendedName>
</protein>
<comment type="caution">
    <text evidence="1">The sequence shown here is derived from an EMBL/GenBank/DDBJ whole genome shotgun (WGS) entry which is preliminary data.</text>
</comment>
<dbReference type="Proteomes" id="UP000266673">
    <property type="component" value="Unassembled WGS sequence"/>
</dbReference>
<keyword evidence="2" id="KW-1185">Reference proteome</keyword>
<dbReference type="STRING" id="44941.A0A397VYN7"/>
<sequence length="62" mass="7232">LRRRKLQEIDNAEFQWFHIRACIVSGVGFFTDAYDLFVINLVSTMLSFVYFNGNIPTIIDTD</sequence>
<dbReference type="Gene3D" id="1.20.1250.20">
    <property type="entry name" value="MFS general substrate transporter like domains"/>
    <property type="match status" value="1"/>
</dbReference>
<dbReference type="InterPro" id="IPR036259">
    <property type="entry name" value="MFS_trans_sf"/>
</dbReference>
<gene>
    <name evidence="1" type="ORF">C2G38_2325660</name>
</gene>
<reference evidence="1 2" key="1">
    <citation type="submission" date="2018-06" db="EMBL/GenBank/DDBJ databases">
        <title>Comparative genomics reveals the genomic features of Rhizophagus irregularis, R. cerebriforme, R. diaphanum and Gigaspora rosea, and their symbiotic lifestyle signature.</title>
        <authorList>
            <person name="Morin E."/>
            <person name="San Clemente H."/>
            <person name="Chen E.C.H."/>
            <person name="De La Providencia I."/>
            <person name="Hainaut M."/>
            <person name="Kuo A."/>
            <person name="Kohler A."/>
            <person name="Murat C."/>
            <person name="Tang N."/>
            <person name="Roy S."/>
            <person name="Loubradou J."/>
            <person name="Henrissat B."/>
            <person name="Grigoriev I.V."/>
            <person name="Corradi N."/>
            <person name="Roux C."/>
            <person name="Martin F.M."/>
        </authorList>
    </citation>
    <scope>NUCLEOTIDE SEQUENCE [LARGE SCALE GENOMIC DNA]</scope>
    <source>
        <strain evidence="1 2">DAOM 194757</strain>
    </source>
</reference>
<proteinExistence type="predicted"/>